<dbReference type="Proteomes" id="UP000038045">
    <property type="component" value="Unplaced"/>
</dbReference>
<feature type="compositionally biased region" description="Low complexity" evidence="1">
    <location>
        <begin position="150"/>
        <end position="171"/>
    </location>
</feature>
<reference evidence="3" key="1">
    <citation type="submission" date="2017-02" db="UniProtKB">
        <authorList>
            <consortium name="WormBaseParasite"/>
        </authorList>
    </citation>
    <scope>IDENTIFICATION</scope>
</reference>
<protein>
    <submittedName>
        <fullName evidence="3">PE-PGRS family protein</fullName>
    </submittedName>
</protein>
<dbReference type="AlphaFoldDB" id="A0A0N4ZZJ1"/>
<organism evidence="2 3">
    <name type="scientific">Parastrongyloides trichosuri</name>
    <name type="common">Possum-specific nematode worm</name>
    <dbReference type="NCBI Taxonomy" id="131310"/>
    <lineage>
        <taxon>Eukaryota</taxon>
        <taxon>Metazoa</taxon>
        <taxon>Ecdysozoa</taxon>
        <taxon>Nematoda</taxon>
        <taxon>Chromadorea</taxon>
        <taxon>Rhabditida</taxon>
        <taxon>Tylenchina</taxon>
        <taxon>Panagrolaimomorpha</taxon>
        <taxon>Strongyloidoidea</taxon>
        <taxon>Strongyloididae</taxon>
        <taxon>Parastrongyloides</taxon>
    </lineage>
</organism>
<feature type="compositionally biased region" description="Gly residues" evidence="1">
    <location>
        <begin position="172"/>
        <end position="183"/>
    </location>
</feature>
<feature type="region of interest" description="Disordered" evidence="1">
    <location>
        <begin position="149"/>
        <end position="183"/>
    </location>
</feature>
<proteinExistence type="predicted"/>
<evidence type="ECO:0000313" key="2">
    <source>
        <dbReference type="Proteomes" id="UP000038045"/>
    </source>
</evidence>
<dbReference type="WBParaSite" id="PTRK_0001430300.1">
    <property type="protein sequence ID" value="PTRK_0001430300.1"/>
    <property type="gene ID" value="PTRK_0001430300"/>
</dbReference>
<accession>A0A0N4ZZJ1</accession>
<evidence type="ECO:0000256" key="1">
    <source>
        <dbReference type="SAM" id="MobiDB-lite"/>
    </source>
</evidence>
<keyword evidence="2" id="KW-1185">Reference proteome</keyword>
<evidence type="ECO:0000313" key="3">
    <source>
        <dbReference type="WBParaSite" id="PTRK_0001430300.1"/>
    </source>
</evidence>
<sequence>MSGGRSQQILAFQGVDAAVASQDAGIEAEAIHADRRRLQQIVPGDPGADAVGVRLGLQIGQGDVRPVFALLRRDARALAGRPATPGQDVQRFGPLQPGPQGVAAMGVAEGADAAQGELKGPPALGAGQLGGQVVGCALGRLAIEGQGDVQGVQRPPAGAGQAGLPPRQGLGDVLGNGDGGEQT</sequence>
<name>A0A0N4ZZJ1_PARTI</name>